<evidence type="ECO:0000313" key="1">
    <source>
        <dbReference type="EMBL" id="ROR32545.1"/>
    </source>
</evidence>
<sequence length="49" mass="5049">MLFGLLMLWLGVAIGLFLGALLGAGGGARRAEDVPPARGAEIIPFRARG</sequence>
<proteinExistence type="predicted"/>
<evidence type="ECO:0000313" key="2">
    <source>
        <dbReference type="Proteomes" id="UP000276634"/>
    </source>
</evidence>
<gene>
    <name evidence="1" type="ORF">EDC57_1747</name>
</gene>
<name>A0A3N1Y141_9GAMM</name>
<dbReference type="EMBL" id="RJVI01000002">
    <property type="protein sequence ID" value="ROR32545.1"/>
    <property type="molecule type" value="Genomic_DNA"/>
</dbReference>
<comment type="caution">
    <text evidence="1">The sequence shown here is derived from an EMBL/GenBank/DDBJ whole genome shotgun (WGS) entry which is preliminary data.</text>
</comment>
<protein>
    <submittedName>
        <fullName evidence="1">Uncharacterized protein</fullName>
    </submittedName>
</protein>
<dbReference type="Proteomes" id="UP000276634">
    <property type="component" value="Unassembled WGS sequence"/>
</dbReference>
<accession>A0A3N1Y141</accession>
<keyword evidence="2" id="KW-1185">Reference proteome</keyword>
<reference evidence="1 2" key="1">
    <citation type="submission" date="2018-11" db="EMBL/GenBank/DDBJ databases">
        <title>Genomic Encyclopedia of Type Strains, Phase IV (KMG-IV): sequencing the most valuable type-strain genomes for metagenomic binning, comparative biology and taxonomic classification.</title>
        <authorList>
            <person name="Goeker M."/>
        </authorList>
    </citation>
    <scope>NUCLEOTIDE SEQUENCE [LARGE SCALE GENOMIC DNA]</scope>
    <source>
        <strain evidence="1 2">DSM 100275</strain>
    </source>
</reference>
<dbReference type="RefSeq" id="WP_170165086.1">
    <property type="nucleotide sequence ID" value="NZ_RJVI01000002.1"/>
</dbReference>
<organism evidence="1 2">
    <name type="scientific">Inmirania thermothiophila</name>
    <dbReference type="NCBI Taxonomy" id="1750597"/>
    <lineage>
        <taxon>Bacteria</taxon>
        <taxon>Pseudomonadati</taxon>
        <taxon>Pseudomonadota</taxon>
        <taxon>Gammaproteobacteria</taxon>
        <taxon>Chromatiales</taxon>
        <taxon>Ectothiorhodospiraceae</taxon>
        <taxon>Inmirania</taxon>
    </lineage>
</organism>
<dbReference type="AlphaFoldDB" id="A0A3N1Y141"/>